<organism evidence="3">
    <name type="scientific">Gongylonema pulchrum</name>
    <dbReference type="NCBI Taxonomy" id="637853"/>
    <lineage>
        <taxon>Eukaryota</taxon>
        <taxon>Metazoa</taxon>
        <taxon>Ecdysozoa</taxon>
        <taxon>Nematoda</taxon>
        <taxon>Chromadorea</taxon>
        <taxon>Rhabditida</taxon>
        <taxon>Spirurina</taxon>
        <taxon>Spiruromorpha</taxon>
        <taxon>Spiruroidea</taxon>
        <taxon>Gongylonematidae</taxon>
        <taxon>Gongylonema</taxon>
    </lineage>
</organism>
<reference evidence="3" key="1">
    <citation type="submission" date="2016-06" db="UniProtKB">
        <authorList>
            <consortium name="WormBaseParasite"/>
        </authorList>
    </citation>
    <scope>IDENTIFICATION</scope>
</reference>
<proteinExistence type="predicted"/>
<accession>A0A183F0D7</accession>
<reference evidence="1 2" key="2">
    <citation type="submission" date="2018-11" db="EMBL/GenBank/DDBJ databases">
        <authorList>
            <consortium name="Pathogen Informatics"/>
        </authorList>
    </citation>
    <scope>NUCLEOTIDE SEQUENCE [LARGE SCALE GENOMIC DNA]</scope>
</reference>
<sequence length="362" mass="40687">MSKTADRNLEEEEPEDEMTRMNEIKANCAVISTLVKRPRKRTDETCSGMKILKLLMVFCSICTLAEPQTTFHICSKSQAGGIMVSIPDPTNCCVSESDTVLHTKVTIYTRSYAKIPAIYCANFTRTICTKAFFRPIMKVISDEIEVGALSPSVCQKLNSDKEYAGTRLQQILPSHWKSRNDVHYSDGWLGTRCTTTTNYVLEYGDIATSEDHGIISSLGDMGNCKVLTGLCMTRKGTIMWNATEVREKCFYESKGTTIAQATVHHVLIESLQAALIFAKGKISTHTVLHCNLKNPQKMENDIILTFEEVSTNLSIPEWIVSHKEEVDRMNFRNTNWKPLDPIMKGYDAARATWAIADPYVID</sequence>
<keyword evidence="2" id="KW-1185">Reference proteome</keyword>
<protein>
    <submittedName>
        <fullName evidence="3">RNase H domain-containing protein</fullName>
    </submittedName>
</protein>
<name>A0A183F0D7_9BILA</name>
<dbReference type="EMBL" id="UYRT01112975">
    <property type="protein sequence ID" value="VDN47685.1"/>
    <property type="molecule type" value="Genomic_DNA"/>
</dbReference>
<evidence type="ECO:0000313" key="2">
    <source>
        <dbReference type="Proteomes" id="UP000271098"/>
    </source>
</evidence>
<gene>
    <name evidence="1" type="ORF">GPUH_LOCUS26679</name>
</gene>
<dbReference type="AlphaFoldDB" id="A0A183F0D7"/>
<dbReference type="OrthoDB" id="5847693at2759"/>
<dbReference type="Proteomes" id="UP000271098">
    <property type="component" value="Unassembled WGS sequence"/>
</dbReference>
<evidence type="ECO:0000313" key="3">
    <source>
        <dbReference type="WBParaSite" id="GPUH_0002670801-mRNA-1"/>
    </source>
</evidence>
<evidence type="ECO:0000313" key="1">
    <source>
        <dbReference type="EMBL" id="VDN47685.1"/>
    </source>
</evidence>
<dbReference type="WBParaSite" id="GPUH_0002670801-mRNA-1">
    <property type="protein sequence ID" value="GPUH_0002670801-mRNA-1"/>
    <property type="gene ID" value="GPUH_0002670801"/>
</dbReference>